<comment type="subcellular location">
    <subcellularLocation>
        <location evidence="1">Nucleus</location>
    </subcellularLocation>
</comment>
<dbReference type="InterPro" id="IPR011598">
    <property type="entry name" value="bHLH_dom"/>
</dbReference>
<evidence type="ECO:0000256" key="4">
    <source>
        <dbReference type="ARBA" id="ARBA00025872"/>
    </source>
</evidence>
<accession>A0A553NMK4</accession>
<organism evidence="7 8">
    <name type="scientific">Danionella cerebrum</name>
    <dbReference type="NCBI Taxonomy" id="2873325"/>
    <lineage>
        <taxon>Eukaryota</taxon>
        <taxon>Metazoa</taxon>
        <taxon>Chordata</taxon>
        <taxon>Craniata</taxon>
        <taxon>Vertebrata</taxon>
        <taxon>Euteleostomi</taxon>
        <taxon>Actinopterygii</taxon>
        <taxon>Neopterygii</taxon>
        <taxon>Teleostei</taxon>
        <taxon>Ostariophysi</taxon>
        <taxon>Cypriniformes</taxon>
        <taxon>Danionidae</taxon>
        <taxon>Danioninae</taxon>
        <taxon>Danionella</taxon>
    </lineage>
</organism>
<dbReference type="GO" id="GO:0046983">
    <property type="term" value="F:protein dimerization activity"/>
    <property type="evidence" value="ECO:0007669"/>
    <property type="project" value="InterPro"/>
</dbReference>
<dbReference type="SUPFAM" id="SSF47459">
    <property type="entry name" value="HLH, helix-loop-helix DNA-binding domain"/>
    <property type="match status" value="1"/>
</dbReference>
<dbReference type="EMBL" id="SRMA01026831">
    <property type="protein sequence ID" value="TRY66676.1"/>
    <property type="molecule type" value="Genomic_DNA"/>
</dbReference>
<evidence type="ECO:0000256" key="3">
    <source>
        <dbReference type="ARBA" id="ARBA00023242"/>
    </source>
</evidence>
<dbReference type="GO" id="GO:0003677">
    <property type="term" value="F:DNA binding"/>
    <property type="evidence" value="ECO:0007669"/>
    <property type="project" value="UniProtKB-KW"/>
</dbReference>
<dbReference type="Pfam" id="PF00010">
    <property type="entry name" value="HLH"/>
    <property type="match status" value="1"/>
</dbReference>
<dbReference type="InterPro" id="IPR012682">
    <property type="entry name" value="Tscrpt_reg_Myc_N"/>
</dbReference>
<dbReference type="STRING" id="623744.A0A553NMK4"/>
<dbReference type="FunFam" id="4.10.280.10:FF:000019">
    <property type="entry name" value="Myc proto-oncogene protein"/>
    <property type="match status" value="1"/>
</dbReference>
<name>A0A553NMK4_9TELE</name>
<dbReference type="OrthoDB" id="5964374at2759"/>
<evidence type="ECO:0000256" key="1">
    <source>
        <dbReference type="ARBA" id="ARBA00004123"/>
    </source>
</evidence>
<dbReference type="SMART" id="SM00353">
    <property type="entry name" value="HLH"/>
    <property type="match status" value="1"/>
</dbReference>
<keyword evidence="8" id="KW-1185">Reference proteome</keyword>
<dbReference type="PANTHER" id="PTHR45851">
    <property type="entry name" value="MYC PROTO-ONCOGENE"/>
    <property type="match status" value="1"/>
</dbReference>
<feature type="compositionally biased region" description="Polar residues" evidence="5">
    <location>
        <begin position="95"/>
        <end position="106"/>
    </location>
</feature>
<keyword evidence="2" id="KW-0238">DNA-binding</keyword>
<dbReference type="GO" id="GO:0003700">
    <property type="term" value="F:DNA-binding transcription factor activity"/>
    <property type="evidence" value="ECO:0007669"/>
    <property type="project" value="InterPro"/>
</dbReference>
<gene>
    <name evidence="7" type="ORF">DNTS_008006</name>
</gene>
<comment type="caution">
    <text evidence="7">The sequence shown here is derived from an EMBL/GenBank/DDBJ whole genome shotgun (WGS) entry which is preliminary data.</text>
</comment>
<evidence type="ECO:0000256" key="5">
    <source>
        <dbReference type="SAM" id="MobiDB-lite"/>
    </source>
</evidence>
<dbReference type="AlphaFoldDB" id="A0A553NMK4"/>
<evidence type="ECO:0000256" key="2">
    <source>
        <dbReference type="ARBA" id="ARBA00023125"/>
    </source>
</evidence>
<dbReference type="InterPro" id="IPR036638">
    <property type="entry name" value="HLH_DNA-bd_sf"/>
</dbReference>
<dbReference type="InterPro" id="IPR050433">
    <property type="entry name" value="Myc_transcription_factors"/>
</dbReference>
<dbReference type="GO" id="GO:0002244">
    <property type="term" value="P:hematopoietic progenitor cell differentiation"/>
    <property type="evidence" value="ECO:0007669"/>
    <property type="project" value="UniProtKB-ARBA"/>
</dbReference>
<feature type="compositionally biased region" description="Low complexity" evidence="5">
    <location>
        <begin position="120"/>
        <end position="131"/>
    </location>
</feature>
<dbReference type="PROSITE" id="PS50888">
    <property type="entry name" value="BHLH"/>
    <property type="match status" value="1"/>
</dbReference>
<evidence type="ECO:0000259" key="6">
    <source>
        <dbReference type="PROSITE" id="PS50888"/>
    </source>
</evidence>
<feature type="compositionally biased region" description="Low complexity" evidence="5">
    <location>
        <begin position="139"/>
        <end position="149"/>
    </location>
</feature>
<protein>
    <recommendedName>
        <fullName evidence="6">BHLH domain-containing protein</fullName>
    </recommendedName>
</protein>
<reference evidence="7 8" key="1">
    <citation type="journal article" date="2019" name="Sci. Data">
        <title>Hybrid genome assembly and annotation of Danionella translucida.</title>
        <authorList>
            <person name="Kadobianskyi M."/>
            <person name="Schulze L."/>
            <person name="Schuelke M."/>
            <person name="Judkewitz B."/>
        </authorList>
    </citation>
    <scope>NUCLEOTIDE SEQUENCE [LARGE SCALE GENOMIC DNA]</scope>
    <source>
        <strain evidence="7 8">Bolton</strain>
    </source>
</reference>
<dbReference type="GO" id="GO:0005634">
    <property type="term" value="C:nucleus"/>
    <property type="evidence" value="ECO:0007669"/>
    <property type="project" value="UniProtKB-SubCell"/>
</dbReference>
<proteinExistence type="predicted"/>
<dbReference type="Pfam" id="PF01056">
    <property type="entry name" value="Myc_N"/>
    <property type="match status" value="1"/>
</dbReference>
<evidence type="ECO:0000313" key="7">
    <source>
        <dbReference type="EMBL" id="TRY66676.1"/>
    </source>
</evidence>
<keyword evidence="3" id="KW-0539">Nucleus</keyword>
<dbReference type="CDD" id="cd11457">
    <property type="entry name" value="bHLHzip_L-Myc"/>
    <property type="match status" value="1"/>
</dbReference>
<comment type="subunit">
    <text evidence="4">Efficient DNA binding requires dimerization with another bHLH protein. Binds DNA as a heterodimer with MAX.</text>
</comment>
<evidence type="ECO:0000313" key="8">
    <source>
        <dbReference type="Proteomes" id="UP000316079"/>
    </source>
</evidence>
<dbReference type="Gene3D" id="4.10.280.10">
    <property type="entry name" value="Helix-loop-helix DNA-binding domain"/>
    <property type="match status" value="1"/>
</dbReference>
<dbReference type="Proteomes" id="UP000316079">
    <property type="component" value="Unassembled WGS sequence"/>
</dbReference>
<feature type="compositionally biased region" description="Basic residues" evidence="5">
    <location>
        <begin position="157"/>
        <end position="166"/>
    </location>
</feature>
<sequence>MGEDGKSINYKYLPVNHSKLDDDEEIDVVTVEHKHKSRLVNSRKPVTITVHADPYDPCMKRFHISIHQQQHNYAARSPDSFIEEEPPRKKIRQEPLQTRLASTPQTPERKNLLPSPTIPAPSETASSSPTHTSHHHYQPKSQLSSPQSSDCEDTDKRKTHNFMERKRRNDLRSRFLALRDEIPDLVDCQKTPKVVILTKATEYLHTLHVKDKQKVQEKKQLRSRQQQLLRRLAELKRS</sequence>
<feature type="region of interest" description="Disordered" evidence="5">
    <location>
        <begin position="69"/>
        <end position="166"/>
    </location>
</feature>
<feature type="domain" description="BHLH" evidence="6">
    <location>
        <begin position="155"/>
        <end position="207"/>
    </location>
</feature>